<keyword evidence="1" id="KW-0812">Transmembrane</keyword>
<dbReference type="Proteomes" id="UP001172055">
    <property type="component" value="Unassembled WGS sequence"/>
</dbReference>
<keyword evidence="3" id="KW-1185">Reference proteome</keyword>
<evidence type="ECO:0000313" key="3">
    <source>
        <dbReference type="Proteomes" id="UP001172055"/>
    </source>
</evidence>
<proteinExistence type="predicted"/>
<name>A0ABT8N413_9BACL</name>
<comment type="caution">
    <text evidence="2">The sequence shown here is derived from an EMBL/GenBank/DDBJ whole genome shotgun (WGS) entry which is preliminary data.</text>
</comment>
<protein>
    <submittedName>
        <fullName evidence="2">Cytochrome C oxidase subunit II</fullName>
    </submittedName>
</protein>
<sequence length="40" mass="4439">MAKNNEAPEVDLKGTLVSVFMVGLVIIAMWLAVYLLYIGR</sequence>
<evidence type="ECO:0000313" key="2">
    <source>
        <dbReference type="EMBL" id="MDN7242377.1"/>
    </source>
</evidence>
<reference evidence="2 3" key="1">
    <citation type="submission" date="2023-06" db="EMBL/GenBank/DDBJ databases">
        <title>Novel species in genus Planococcus.</title>
        <authorList>
            <person name="Ning S."/>
        </authorList>
    </citation>
    <scope>NUCLEOTIDE SEQUENCE [LARGE SCALE GENOMIC DNA]</scope>
    <source>
        <strain evidence="2 3">N028</strain>
    </source>
</reference>
<dbReference type="EMBL" id="JAUJWV010000001">
    <property type="protein sequence ID" value="MDN7242377.1"/>
    <property type="molecule type" value="Genomic_DNA"/>
</dbReference>
<feature type="transmembrane region" description="Helical" evidence="1">
    <location>
        <begin position="16"/>
        <end position="37"/>
    </location>
</feature>
<evidence type="ECO:0000256" key="1">
    <source>
        <dbReference type="SAM" id="Phobius"/>
    </source>
</evidence>
<keyword evidence="1" id="KW-0472">Membrane</keyword>
<accession>A0ABT8N413</accession>
<gene>
    <name evidence="2" type="ORF">QWY14_11235</name>
</gene>
<organism evidence="2 3">
    <name type="scientific">Planococcus shixiaomingii</name>
    <dbReference type="NCBI Taxonomy" id="3058393"/>
    <lineage>
        <taxon>Bacteria</taxon>
        <taxon>Bacillati</taxon>
        <taxon>Bacillota</taxon>
        <taxon>Bacilli</taxon>
        <taxon>Bacillales</taxon>
        <taxon>Caryophanaceae</taxon>
        <taxon>Planococcus</taxon>
    </lineage>
</organism>
<keyword evidence="1" id="KW-1133">Transmembrane helix</keyword>
<dbReference type="RefSeq" id="WP_301723881.1">
    <property type="nucleotide sequence ID" value="NZ_JAUJWV010000001.1"/>
</dbReference>